<evidence type="ECO:0000256" key="4">
    <source>
        <dbReference type="ARBA" id="ARBA00022741"/>
    </source>
</evidence>
<dbReference type="AlphaFoldDB" id="A0A1C5GXU0"/>
<evidence type="ECO:0000256" key="1">
    <source>
        <dbReference type="ARBA" id="ARBA00012513"/>
    </source>
</evidence>
<protein>
    <recommendedName>
        <fullName evidence="1">non-specific serine/threonine protein kinase</fullName>
        <ecNumber evidence="1">2.7.11.1</ecNumber>
    </recommendedName>
</protein>
<evidence type="ECO:0000256" key="2">
    <source>
        <dbReference type="ARBA" id="ARBA00022527"/>
    </source>
</evidence>
<organism evidence="10 11">
    <name type="scientific">Micromonospora halophytica</name>
    <dbReference type="NCBI Taxonomy" id="47864"/>
    <lineage>
        <taxon>Bacteria</taxon>
        <taxon>Bacillati</taxon>
        <taxon>Actinomycetota</taxon>
        <taxon>Actinomycetes</taxon>
        <taxon>Micromonosporales</taxon>
        <taxon>Micromonosporaceae</taxon>
        <taxon>Micromonospora</taxon>
    </lineage>
</organism>
<evidence type="ECO:0000313" key="10">
    <source>
        <dbReference type="EMBL" id="SCG38568.1"/>
    </source>
</evidence>
<keyword evidence="3" id="KW-0808">Transferase</keyword>
<evidence type="ECO:0000256" key="7">
    <source>
        <dbReference type="ARBA" id="ARBA00047899"/>
    </source>
</evidence>
<gene>
    <name evidence="10" type="ORF">GA0070560_102284</name>
</gene>
<feature type="domain" description="Protein kinase" evidence="9">
    <location>
        <begin position="12"/>
        <end position="246"/>
    </location>
</feature>
<keyword evidence="5 10" id="KW-0418">Kinase</keyword>
<dbReference type="EMBL" id="FMDN01000002">
    <property type="protein sequence ID" value="SCG38568.1"/>
    <property type="molecule type" value="Genomic_DNA"/>
</dbReference>
<comment type="catalytic activity">
    <reaction evidence="7">
        <text>L-threonyl-[protein] + ATP = O-phospho-L-threonyl-[protein] + ADP + H(+)</text>
        <dbReference type="Rhea" id="RHEA:46608"/>
        <dbReference type="Rhea" id="RHEA-COMP:11060"/>
        <dbReference type="Rhea" id="RHEA-COMP:11605"/>
        <dbReference type="ChEBI" id="CHEBI:15378"/>
        <dbReference type="ChEBI" id="CHEBI:30013"/>
        <dbReference type="ChEBI" id="CHEBI:30616"/>
        <dbReference type="ChEBI" id="CHEBI:61977"/>
        <dbReference type="ChEBI" id="CHEBI:456216"/>
        <dbReference type="EC" id="2.7.11.1"/>
    </reaction>
</comment>
<dbReference type="InterPro" id="IPR011009">
    <property type="entry name" value="Kinase-like_dom_sf"/>
</dbReference>
<accession>A0A1C5GXU0</accession>
<dbReference type="SUPFAM" id="SSF56112">
    <property type="entry name" value="Protein kinase-like (PK-like)"/>
    <property type="match status" value="1"/>
</dbReference>
<reference evidence="11" key="1">
    <citation type="submission" date="2016-06" db="EMBL/GenBank/DDBJ databases">
        <authorList>
            <person name="Varghese N."/>
        </authorList>
    </citation>
    <scope>NUCLEOTIDE SEQUENCE [LARGE SCALE GENOMIC DNA]</scope>
    <source>
        <strain evidence="11">DSM 43171</strain>
    </source>
</reference>
<dbReference type="FunFam" id="3.30.200.20:FF:000035">
    <property type="entry name" value="Serine/threonine protein kinase Stk1"/>
    <property type="match status" value="1"/>
</dbReference>
<dbReference type="Proteomes" id="UP000199408">
    <property type="component" value="Unassembled WGS sequence"/>
</dbReference>
<evidence type="ECO:0000313" key="11">
    <source>
        <dbReference type="Proteomes" id="UP000199408"/>
    </source>
</evidence>
<evidence type="ECO:0000256" key="6">
    <source>
        <dbReference type="ARBA" id="ARBA00022840"/>
    </source>
</evidence>
<dbReference type="InterPro" id="IPR008271">
    <property type="entry name" value="Ser/Thr_kinase_AS"/>
</dbReference>
<dbReference type="PROSITE" id="PS50011">
    <property type="entry name" value="PROTEIN_KINASE_DOM"/>
    <property type="match status" value="1"/>
</dbReference>
<dbReference type="PROSITE" id="PS00108">
    <property type="entry name" value="PROTEIN_KINASE_ST"/>
    <property type="match status" value="1"/>
</dbReference>
<sequence length="246" mass="26370">MLTKGVVLSNRYRLSERVATGGMGAVWRCVDTLLDREVAVKVLLPSLVEDPEFTTRFHAEARMMAALRHPGIVAVHDFGSATLADGSQVSYLVMEYVDGEPLVTWVRRAGRLDPASTMSVVAQAAAALHAAHTAGIVHRDVKPGNLLVKRDGTVVLVDFGIARSSTMASLTAAHMVLGTASYMSPEQATGQPVSAATDVYALGAVAYYCLAGQPPFAGENPLQVALRQAQDEPAPLPRAPRLRWRR</sequence>
<dbReference type="SMART" id="SM00220">
    <property type="entry name" value="S_TKc"/>
    <property type="match status" value="1"/>
</dbReference>
<dbReference type="Gene3D" id="1.10.510.10">
    <property type="entry name" value="Transferase(Phosphotransferase) domain 1"/>
    <property type="match status" value="1"/>
</dbReference>
<evidence type="ECO:0000256" key="5">
    <source>
        <dbReference type="ARBA" id="ARBA00022777"/>
    </source>
</evidence>
<proteinExistence type="predicted"/>
<keyword evidence="11" id="KW-1185">Reference proteome</keyword>
<dbReference type="Gene3D" id="3.30.200.20">
    <property type="entry name" value="Phosphorylase Kinase, domain 1"/>
    <property type="match status" value="1"/>
</dbReference>
<evidence type="ECO:0000259" key="9">
    <source>
        <dbReference type="PROSITE" id="PS50011"/>
    </source>
</evidence>
<dbReference type="InterPro" id="IPR000719">
    <property type="entry name" value="Prot_kinase_dom"/>
</dbReference>
<dbReference type="Pfam" id="PF00069">
    <property type="entry name" value="Pkinase"/>
    <property type="match status" value="1"/>
</dbReference>
<evidence type="ECO:0000256" key="3">
    <source>
        <dbReference type="ARBA" id="ARBA00022679"/>
    </source>
</evidence>
<evidence type="ECO:0000256" key="8">
    <source>
        <dbReference type="ARBA" id="ARBA00048679"/>
    </source>
</evidence>
<dbReference type="PANTHER" id="PTHR43289">
    <property type="entry name" value="MITOGEN-ACTIVATED PROTEIN KINASE KINASE KINASE 20-RELATED"/>
    <property type="match status" value="1"/>
</dbReference>
<keyword evidence="4" id="KW-0547">Nucleotide-binding</keyword>
<dbReference type="CDD" id="cd14014">
    <property type="entry name" value="STKc_PknB_like"/>
    <property type="match status" value="1"/>
</dbReference>
<keyword evidence="6" id="KW-0067">ATP-binding</keyword>
<dbReference type="STRING" id="47864.GA0070560_102284"/>
<dbReference type="GO" id="GO:0005524">
    <property type="term" value="F:ATP binding"/>
    <property type="evidence" value="ECO:0007669"/>
    <property type="project" value="UniProtKB-KW"/>
</dbReference>
<dbReference type="GO" id="GO:0004674">
    <property type="term" value="F:protein serine/threonine kinase activity"/>
    <property type="evidence" value="ECO:0007669"/>
    <property type="project" value="UniProtKB-KW"/>
</dbReference>
<dbReference type="EC" id="2.7.11.1" evidence="1"/>
<dbReference type="PANTHER" id="PTHR43289:SF6">
    <property type="entry name" value="SERINE_THREONINE-PROTEIN KINASE NEKL-3"/>
    <property type="match status" value="1"/>
</dbReference>
<comment type="catalytic activity">
    <reaction evidence="8">
        <text>L-seryl-[protein] + ATP = O-phospho-L-seryl-[protein] + ADP + H(+)</text>
        <dbReference type="Rhea" id="RHEA:17989"/>
        <dbReference type="Rhea" id="RHEA-COMP:9863"/>
        <dbReference type="Rhea" id="RHEA-COMP:11604"/>
        <dbReference type="ChEBI" id="CHEBI:15378"/>
        <dbReference type="ChEBI" id="CHEBI:29999"/>
        <dbReference type="ChEBI" id="CHEBI:30616"/>
        <dbReference type="ChEBI" id="CHEBI:83421"/>
        <dbReference type="ChEBI" id="CHEBI:456216"/>
        <dbReference type="EC" id="2.7.11.1"/>
    </reaction>
</comment>
<keyword evidence="2" id="KW-0723">Serine/threonine-protein kinase</keyword>
<name>A0A1C5GXU0_9ACTN</name>